<accession>A0ACC0K4P6</accession>
<keyword evidence="2" id="KW-1185">Reference proteome</keyword>
<sequence length="406" mass="47096">MDANENKDVSSEEKPGSSHDNVKKPGTSHENAKKDKKRDHDCDSQSSESCWSMMELKIRDQKPPLPHAGTKKMRPEKKEKKRRKAGRVDKRRRRRGRVKRRPIMNLKTRAPSMSTEDSHRSDSPRPRCKYCGHRCCMQRSESRASRRYKKKSRAQRARKVSKKMLSECNQIGSRCTMLSPLFLNSNATPQELAEQTVYCEITPQMIHHSVQELTMRRESVPSNAILFHLQVVFQPEMWEECIFHEPMQRFIGNNALEVVDHYVFLGQVVQLGRSNFDKEVARRIQLGWAAFGKLRDVFSSNIPQCLRLESSTSTNYPVNPNIEEAANELADKLFIANLIGIVWSLPDDYWRLTTALEKANKLQERHVTLFWRMYADTMRPLDINRLPTSIGQSPTVASFREGLRRK</sequence>
<proteinExistence type="predicted"/>
<evidence type="ECO:0000313" key="1">
    <source>
        <dbReference type="EMBL" id="KAI8431237.1"/>
    </source>
</evidence>
<dbReference type="Proteomes" id="UP001064048">
    <property type="component" value="Chromosome Z"/>
</dbReference>
<comment type="caution">
    <text evidence="1">The sequence shown here is derived from an EMBL/GenBank/DDBJ whole genome shotgun (WGS) entry which is preliminary data.</text>
</comment>
<protein>
    <submittedName>
        <fullName evidence="1">Uncharacterized protein</fullName>
    </submittedName>
</protein>
<dbReference type="EMBL" id="CM046131">
    <property type="protein sequence ID" value="KAI8431237.1"/>
    <property type="molecule type" value="Genomic_DNA"/>
</dbReference>
<gene>
    <name evidence="1" type="ORF">MSG28_001274</name>
</gene>
<name>A0ACC0K4P6_CHOFU</name>
<reference evidence="1 2" key="1">
    <citation type="journal article" date="2022" name="Genome Biol. Evol.">
        <title>The Spruce Budworm Genome: Reconstructing the Evolutionary History of Antifreeze Proteins.</title>
        <authorList>
            <person name="Beliveau C."/>
            <person name="Gagne P."/>
            <person name="Picq S."/>
            <person name="Vernygora O."/>
            <person name="Keeling C.I."/>
            <person name="Pinkney K."/>
            <person name="Doucet D."/>
            <person name="Wen F."/>
            <person name="Johnston J.S."/>
            <person name="Maaroufi H."/>
            <person name="Boyle B."/>
            <person name="Laroche J."/>
            <person name="Dewar K."/>
            <person name="Juretic N."/>
            <person name="Blackburn G."/>
            <person name="Nisole A."/>
            <person name="Brunet B."/>
            <person name="Brandao M."/>
            <person name="Lumley L."/>
            <person name="Duan J."/>
            <person name="Quan G."/>
            <person name="Lucarotti C.J."/>
            <person name="Roe A.D."/>
            <person name="Sperling F.A.H."/>
            <person name="Levesque R.C."/>
            <person name="Cusson M."/>
        </authorList>
    </citation>
    <scope>NUCLEOTIDE SEQUENCE [LARGE SCALE GENOMIC DNA]</scope>
    <source>
        <strain evidence="1">Glfc:IPQL:Cfum</strain>
    </source>
</reference>
<evidence type="ECO:0000313" key="2">
    <source>
        <dbReference type="Proteomes" id="UP001064048"/>
    </source>
</evidence>
<organism evidence="1 2">
    <name type="scientific">Choristoneura fumiferana</name>
    <name type="common">Spruce budworm moth</name>
    <name type="synonym">Archips fumiferana</name>
    <dbReference type="NCBI Taxonomy" id="7141"/>
    <lineage>
        <taxon>Eukaryota</taxon>
        <taxon>Metazoa</taxon>
        <taxon>Ecdysozoa</taxon>
        <taxon>Arthropoda</taxon>
        <taxon>Hexapoda</taxon>
        <taxon>Insecta</taxon>
        <taxon>Pterygota</taxon>
        <taxon>Neoptera</taxon>
        <taxon>Endopterygota</taxon>
        <taxon>Lepidoptera</taxon>
        <taxon>Glossata</taxon>
        <taxon>Ditrysia</taxon>
        <taxon>Tortricoidea</taxon>
        <taxon>Tortricidae</taxon>
        <taxon>Tortricinae</taxon>
        <taxon>Choristoneura</taxon>
    </lineage>
</organism>